<organism evidence="2">
    <name type="scientific">Daphnia magna</name>
    <dbReference type="NCBI Taxonomy" id="35525"/>
    <lineage>
        <taxon>Eukaryota</taxon>
        <taxon>Metazoa</taxon>
        <taxon>Ecdysozoa</taxon>
        <taxon>Arthropoda</taxon>
        <taxon>Crustacea</taxon>
        <taxon>Branchiopoda</taxon>
        <taxon>Diplostraca</taxon>
        <taxon>Cladocera</taxon>
        <taxon>Anomopoda</taxon>
        <taxon>Daphniidae</taxon>
        <taxon>Daphnia</taxon>
    </lineage>
</organism>
<feature type="chain" id="PRO_5013460378" evidence="1">
    <location>
        <begin position="18"/>
        <end position="201"/>
    </location>
</feature>
<gene>
    <name evidence="3" type="ORF">OUZ56_002527</name>
</gene>
<dbReference type="KEGG" id="dmk:116916096"/>
<reference evidence="3 4" key="3">
    <citation type="journal article" date="2023" name="Nucleic Acids Res.">
        <title>The hologenome of Daphnia magna reveals possible DNA methylation and microbiome-mediated evolution of the host genome.</title>
        <authorList>
            <person name="Chaturvedi A."/>
            <person name="Li X."/>
            <person name="Dhandapani V."/>
            <person name="Marshall H."/>
            <person name="Kissane S."/>
            <person name="Cuenca-Cambronero M."/>
            <person name="Asole G."/>
            <person name="Calvet F."/>
            <person name="Ruiz-Romero M."/>
            <person name="Marangio P."/>
            <person name="Guigo R."/>
            <person name="Rago D."/>
            <person name="Mirbahai L."/>
            <person name="Eastwood N."/>
            <person name="Colbourne J.K."/>
            <person name="Zhou J."/>
            <person name="Mallon E."/>
            <person name="Orsini L."/>
        </authorList>
    </citation>
    <scope>NUCLEOTIDE SEQUENCE [LARGE SCALE GENOMIC DNA]</scope>
    <source>
        <strain evidence="3">LRV0_1</strain>
    </source>
</reference>
<dbReference type="OrthoDB" id="6369261at2759"/>
<evidence type="ECO:0000313" key="4">
    <source>
        <dbReference type="Proteomes" id="UP001234178"/>
    </source>
</evidence>
<reference evidence="2" key="2">
    <citation type="submission" date="2015-10" db="EMBL/GenBank/DDBJ databases">
        <authorList>
            <person name="Gilbert D.G."/>
        </authorList>
    </citation>
    <scope>NUCLEOTIDE SEQUENCE</scope>
</reference>
<evidence type="ECO:0000313" key="3">
    <source>
        <dbReference type="EMBL" id="KAK4020563.1"/>
    </source>
</evidence>
<dbReference type="EMBL" id="JAOYFB010000036">
    <property type="protein sequence ID" value="KAK4020563.1"/>
    <property type="molecule type" value="Genomic_DNA"/>
</dbReference>
<protein>
    <submittedName>
        <fullName evidence="2">Uncharacterized protein</fullName>
    </submittedName>
</protein>
<dbReference type="Proteomes" id="UP001234178">
    <property type="component" value="Unassembled WGS sequence"/>
</dbReference>
<keyword evidence="1" id="KW-0732">Signal</keyword>
<feature type="signal peptide" evidence="1">
    <location>
        <begin position="1"/>
        <end position="17"/>
    </location>
</feature>
<keyword evidence="4" id="KW-1185">Reference proteome</keyword>
<evidence type="ECO:0000256" key="1">
    <source>
        <dbReference type="SAM" id="SignalP"/>
    </source>
</evidence>
<dbReference type="AlphaFoldDB" id="A0A0N8AE22"/>
<evidence type="ECO:0000313" key="2">
    <source>
        <dbReference type="EMBL" id="JAJ19301.1"/>
    </source>
</evidence>
<dbReference type="EMBL" id="GDIP01204101">
    <property type="protein sequence ID" value="JAJ19301.1"/>
    <property type="molecule type" value="Transcribed_RNA"/>
</dbReference>
<sequence length="201" mass="21836">MHFSLSVFAVLLACVAAQNQPQYVVFRSPYQAPFYGDSADVLNPEDPRLLLPTTTLTSTSTSTATCTKSVATECTRKRRGLLYDGEEEQQFPIVPSTVEGVETTQVSAREARAADPQLLAMASPLAYQPQSAFRSGSFNYRPVVVPYFGSHGQPVADERLFFTQIQSALTVTRTSTVFTVTTSTSTPDCSKTGTFPQCPNA</sequence>
<name>A0A0N8AE22_9CRUS</name>
<reference evidence="2" key="1">
    <citation type="submission" date="2015-10" db="EMBL/GenBank/DDBJ databases">
        <title>Daphnia magna gene sets from two clonal populations assembled and annotated with EvidentialGene.</title>
        <authorList>
            <person name="Gilbert D."/>
            <person name="Podicheti R."/>
            <person name="Orsini L."/>
            <person name="Colbourne J."/>
            <person name="Pfrender M."/>
        </authorList>
    </citation>
    <scope>NUCLEOTIDE SEQUENCE</scope>
</reference>
<proteinExistence type="predicted"/>
<accession>A0A0N8AE22</accession>